<organism evidence="14">
    <name type="scientific">Leptospira ellisii</name>
    <dbReference type="NCBI Taxonomy" id="2023197"/>
    <lineage>
        <taxon>Bacteria</taxon>
        <taxon>Pseudomonadati</taxon>
        <taxon>Spirochaetota</taxon>
        <taxon>Spirochaetia</taxon>
        <taxon>Leptospirales</taxon>
        <taxon>Leptospiraceae</taxon>
        <taxon>Leptospira</taxon>
    </lineage>
</organism>
<accession>A0A2N0B5X6</accession>
<evidence type="ECO:0000256" key="6">
    <source>
        <dbReference type="ARBA" id="ARBA00037999"/>
    </source>
</evidence>
<dbReference type="OrthoDB" id="9810913at2"/>
<dbReference type="PANTHER" id="PTHR30244:SF30">
    <property type="entry name" value="BLR5990 PROTEIN"/>
    <property type="match status" value="1"/>
</dbReference>
<dbReference type="Gene3D" id="3.40.640.10">
    <property type="entry name" value="Type I PLP-dependent aspartate aminotransferase-like (Major domain)"/>
    <property type="match status" value="1"/>
</dbReference>
<dbReference type="GO" id="GO:0000271">
    <property type="term" value="P:polysaccharide biosynthetic process"/>
    <property type="evidence" value="ECO:0007669"/>
    <property type="project" value="TreeGrafter"/>
</dbReference>
<dbReference type="SUPFAM" id="SSF53383">
    <property type="entry name" value="PLP-dependent transferases"/>
    <property type="match status" value="1"/>
</dbReference>
<reference evidence="14" key="1">
    <citation type="submission" date="2017-07" db="EMBL/GenBank/DDBJ databases">
        <title>Leptospira spp. isolated from tropical soils.</title>
        <authorList>
            <person name="Thibeaux R."/>
            <person name="Iraola G."/>
            <person name="Ferres I."/>
            <person name="Bierque E."/>
            <person name="Girault D."/>
            <person name="Soupe-Gilbert M.-E."/>
            <person name="Picardeau M."/>
            <person name="Goarant C."/>
        </authorList>
    </citation>
    <scope>NUCLEOTIDE SEQUENCE [LARGE SCALE GENOMIC DNA]</scope>
    <source>
        <strain evidence="14">ATI7-C-A5</strain>
    </source>
</reference>
<dbReference type="PIRSF" id="PIRSF000390">
    <property type="entry name" value="PLP_StrS"/>
    <property type="match status" value="1"/>
</dbReference>
<keyword evidence="15" id="KW-1185">Reference proteome</keyword>
<proteinExistence type="inferred from homology"/>
<comment type="catalytic activity">
    <reaction evidence="7">
        <text>GDP-alpha-D-perosamine + 2-oxoglutarate = GDP-4-dehydro-alpha-D-rhamnose + L-glutamate</text>
        <dbReference type="Rhea" id="RHEA:36779"/>
        <dbReference type="ChEBI" id="CHEBI:16810"/>
        <dbReference type="ChEBI" id="CHEBI:29985"/>
        <dbReference type="ChEBI" id="CHEBI:57964"/>
        <dbReference type="ChEBI" id="CHEBI:73996"/>
        <dbReference type="EC" id="2.6.1.102"/>
    </reaction>
</comment>
<dbReference type="CDD" id="cd00616">
    <property type="entry name" value="AHBA_syn"/>
    <property type="match status" value="1"/>
</dbReference>
<dbReference type="Pfam" id="PF01041">
    <property type="entry name" value="DegT_DnrJ_EryC1"/>
    <property type="match status" value="1"/>
</dbReference>
<comment type="cofactor">
    <cofactor evidence="1">
        <name>pyridoxal 5'-phosphate</name>
        <dbReference type="ChEBI" id="CHEBI:597326"/>
    </cofactor>
</comment>
<dbReference type="InterPro" id="IPR000653">
    <property type="entry name" value="DegT/StrS_aminotransferase"/>
</dbReference>
<evidence type="ECO:0000256" key="4">
    <source>
        <dbReference type="ARBA" id="ARBA00022679"/>
    </source>
</evidence>
<evidence type="ECO:0000256" key="7">
    <source>
        <dbReference type="ARBA" id="ARBA00051587"/>
    </source>
</evidence>
<evidence type="ECO:0000313" key="13">
    <source>
        <dbReference type="EMBL" id="MDV6236868.1"/>
    </source>
</evidence>
<reference evidence="13" key="3">
    <citation type="submission" date="2023-10" db="EMBL/GenBank/DDBJ databases">
        <authorList>
            <person name="Picardeau M."/>
            <person name="Thibeaux R."/>
        </authorList>
    </citation>
    <scope>NUCLEOTIDE SEQUENCE</scope>
    <source>
        <strain evidence="13">ATI7-C-A5</strain>
    </source>
</reference>
<dbReference type="GO" id="GO:0030170">
    <property type="term" value="F:pyridoxal phosphate binding"/>
    <property type="evidence" value="ECO:0007669"/>
    <property type="project" value="TreeGrafter"/>
</dbReference>
<keyword evidence="3 14" id="KW-0032">Aminotransferase</keyword>
<sequence>MEYGEILKFIRSLYPDRENVPLHEPVFSGNEKSYLTECVDSTFVSSVGKYVDEFETKIAEYTGAKKAVAVVNGTQALFIALKLAGVEPETEVITQSLTFIATANAIQYTGAIPHFLDVDPDTMGLSPEVLSNFLKESTHNKNGRLYNRNTGREISAVVPMHTLGHPCRISEIARLCNEYELPLVEDAAESLGSFVEGKHTGRFGLLGTLSFNGNKVITTGGGGMIITDNEELGVRAKHLTTTAKLPHRYEFIHDEVGYNFRLPNINAALGVAQMEKLPLILESKRDIAERYAAFFSNTGWKFVLEPSFGKSNYWLNSVQFENLSKRNEFLNVSNDSGVITRSFWKPMHQLPMYTSCPKSHMRNTENLYETMVNLPSSARIRVI</sequence>
<feature type="active site" description="Proton acceptor" evidence="10">
    <location>
        <position position="215"/>
    </location>
</feature>
<dbReference type="PANTHER" id="PTHR30244">
    <property type="entry name" value="TRANSAMINASE"/>
    <property type="match status" value="1"/>
</dbReference>
<evidence type="ECO:0000256" key="2">
    <source>
        <dbReference type="ARBA" id="ARBA00005125"/>
    </source>
</evidence>
<evidence type="ECO:0000256" key="9">
    <source>
        <dbReference type="ARBA" id="ARBA00074221"/>
    </source>
</evidence>
<dbReference type="InterPro" id="IPR015424">
    <property type="entry name" value="PyrdxlP-dep_Trfase"/>
</dbReference>
<keyword evidence="5 11" id="KW-0663">Pyridoxal phosphate</keyword>
<evidence type="ECO:0000256" key="3">
    <source>
        <dbReference type="ARBA" id="ARBA00022576"/>
    </source>
</evidence>
<evidence type="ECO:0000313" key="14">
    <source>
        <dbReference type="EMBL" id="PJZ91916.1"/>
    </source>
</evidence>
<dbReference type="RefSeq" id="WP_100748380.1">
    <property type="nucleotide sequence ID" value="NZ_NPEF02000017.1"/>
</dbReference>
<reference evidence="13 15" key="2">
    <citation type="journal article" date="2018" name="Microb. Genom.">
        <title>Deciphering the unexplored Leptospira diversity from soils uncovers genomic evolution to virulence.</title>
        <authorList>
            <person name="Thibeaux R."/>
            <person name="Iraola G."/>
            <person name="Ferres I."/>
            <person name="Bierque E."/>
            <person name="Girault D."/>
            <person name="Soupe-Gilbert M.E."/>
            <person name="Picardeau M."/>
            <person name="Goarant C."/>
        </authorList>
    </citation>
    <scope>NUCLEOTIDE SEQUENCE [LARGE SCALE GENOMIC DNA]</scope>
    <source>
        <strain evidence="13 15">ATI7-C-A5</strain>
    </source>
</reference>
<dbReference type="EMBL" id="NPEF01000197">
    <property type="protein sequence ID" value="PJZ91916.1"/>
    <property type="molecule type" value="Genomic_DNA"/>
</dbReference>
<evidence type="ECO:0000256" key="5">
    <source>
        <dbReference type="ARBA" id="ARBA00022898"/>
    </source>
</evidence>
<name>A0A2N0B5X6_9LEPT</name>
<evidence type="ECO:0000256" key="12">
    <source>
        <dbReference type="RuleBase" id="RU004508"/>
    </source>
</evidence>
<dbReference type="FunFam" id="3.40.640.10:FF:000090">
    <property type="entry name" value="Pyridoxal phosphate-dependent aminotransferase"/>
    <property type="match status" value="1"/>
</dbReference>
<comment type="caution">
    <text evidence="14">The sequence shown here is derived from an EMBL/GenBank/DDBJ whole genome shotgun (WGS) entry which is preliminary data.</text>
</comment>
<dbReference type="AlphaFoldDB" id="A0A2N0B5X6"/>
<accession>A0A2N0BFG7</accession>
<keyword evidence="4 14" id="KW-0808">Transferase</keyword>
<evidence type="ECO:0000256" key="1">
    <source>
        <dbReference type="ARBA" id="ARBA00001933"/>
    </source>
</evidence>
<evidence type="ECO:0000256" key="8">
    <source>
        <dbReference type="ARBA" id="ARBA00066317"/>
    </source>
</evidence>
<dbReference type="InterPro" id="IPR026385">
    <property type="entry name" value="LegC-like"/>
</dbReference>
<gene>
    <name evidence="13" type="ORF">CH379_014660</name>
    <name evidence="14" type="ORF">CH379_16070</name>
</gene>
<protein>
    <recommendedName>
        <fullName evidence="9">GDP-perosamine synthase</fullName>
        <ecNumber evidence="8">2.6.1.102</ecNumber>
    </recommendedName>
</protein>
<dbReference type="NCBIfam" id="TIGR04181">
    <property type="entry name" value="NHT_00031"/>
    <property type="match status" value="1"/>
</dbReference>
<dbReference type="InterPro" id="IPR015421">
    <property type="entry name" value="PyrdxlP-dep_Trfase_major"/>
</dbReference>
<dbReference type="InterPro" id="IPR015422">
    <property type="entry name" value="PyrdxlP-dep_Trfase_small"/>
</dbReference>
<dbReference type="Gene3D" id="3.90.1150.10">
    <property type="entry name" value="Aspartate Aminotransferase, domain 1"/>
    <property type="match status" value="1"/>
</dbReference>
<dbReference type="EC" id="2.6.1.102" evidence="8"/>
<evidence type="ECO:0000256" key="10">
    <source>
        <dbReference type="PIRSR" id="PIRSR000390-1"/>
    </source>
</evidence>
<dbReference type="GO" id="GO:0102933">
    <property type="term" value="F:GDP-4-dehydro-6-deoxy-D-mannose-4-aminotransferase activity"/>
    <property type="evidence" value="ECO:0007669"/>
    <property type="project" value="UniProtKB-EC"/>
</dbReference>
<comment type="similarity">
    <text evidence="6 12">Belongs to the DegT/DnrJ/EryC1 family.</text>
</comment>
<dbReference type="Proteomes" id="UP000232122">
    <property type="component" value="Unassembled WGS sequence"/>
</dbReference>
<comment type="pathway">
    <text evidence="2">Bacterial outer membrane biogenesis; LPS O-antigen biosynthesis.</text>
</comment>
<feature type="modified residue" description="N6-(pyridoxal phosphate)lysine" evidence="11">
    <location>
        <position position="215"/>
    </location>
</feature>
<evidence type="ECO:0000256" key="11">
    <source>
        <dbReference type="PIRSR" id="PIRSR000390-2"/>
    </source>
</evidence>
<dbReference type="EMBL" id="NPEF02000017">
    <property type="protein sequence ID" value="MDV6236868.1"/>
    <property type="molecule type" value="Genomic_DNA"/>
</dbReference>
<evidence type="ECO:0000313" key="15">
    <source>
        <dbReference type="Proteomes" id="UP000232122"/>
    </source>
</evidence>